<dbReference type="Proteomes" id="UP000257131">
    <property type="component" value="Unassembled WGS sequence"/>
</dbReference>
<dbReference type="CDD" id="cd00586">
    <property type="entry name" value="4HBT"/>
    <property type="match status" value="1"/>
</dbReference>
<comment type="caution">
    <text evidence="3">The sequence shown here is derived from an EMBL/GenBank/DDBJ whole genome shotgun (WGS) entry which is preliminary data.</text>
</comment>
<dbReference type="PANTHER" id="PTHR31793">
    <property type="entry name" value="4-HYDROXYBENZOYL-COA THIOESTERASE FAMILY MEMBER"/>
    <property type="match status" value="1"/>
</dbReference>
<keyword evidence="4" id="KW-1185">Reference proteome</keyword>
<dbReference type="Pfam" id="PF13279">
    <property type="entry name" value="4HBT_2"/>
    <property type="match status" value="1"/>
</dbReference>
<dbReference type="SUPFAM" id="SSF54637">
    <property type="entry name" value="Thioesterase/thiol ester dehydrase-isomerase"/>
    <property type="match status" value="1"/>
</dbReference>
<comment type="similarity">
    <text evidence="1">Belongs to the 4-hydroxybenzoyl-CoA thioesterase family.</text>
</comment>
<accession>A0A3D9BTG4</accession>
<protein>
    <submittedName>
        <fullName evidence="3">Acyl-CoA thioesterase</fullName>
    </submittedName>
</protein>
<reference evidence="3 4" key="1">
    <citation type="journal article" date="2017" name="Int. J. Syst. Evol. Microbiol.">
        <title>Rhodosalinus sediminis gen. nov., sp. nov., isolated from marine saltern.</title>
        <authorList>
            <person name="Guo L.Y."/>
            <person name="Ling S.K."/>
            <person name="Li C.M."/>
            <person name="Chen G.J."/>
            <person name="Du Z.J."/>
        </authorList>
    </citation>
    <scope>NUCLEOTIDE SEQUENCE [LARGE SCALE GENOMIC DNA]</scope>
    <source>
        <strain evidence="3 4">WDN1C137</strain>
    </source>
</reference>
<dbReference type="InterPro" id="IPR029069">
    <property type="entry name" value="HotDog_dom_sf"/>
</dbReference>
<keyword evidence="2" id="KW-0378">Hydrolase</keyword>
<evidence type="ECO:0000256" key="1">
    <source>
        <dbReference type="ARBA" id="ARBA00005953"/>
    </source>
</evidence>
<dbReference type="Gene3D" id="3.10.129.10">
    <property type="entry name" value="Hotdog Thioesterase"/>
    <property type="match status" value="1"/>
</dbReference>
<evidence type="ECO:0000313" key="3">
    <source>
        <dbReference type="EMBL" id="REC56814.1"/>
    </source>
</evidence>
<dbReference type="PANTHER" id="PTHR31793:SF27">
    <property type="entry name" value="NOVEL THIOESTERASE SUPERFAMILY DOMAIN AND SAPOSIN A-TYPE DOMAIN CONTAINING PROTEIN (0610012H03RIK)"/>
    <property type="match status" value="1"/>
</dbReference>
<name>A0A3D9BTG4_9RHOB</name>
<evidence type="ECO:0000256" key="2">
    <source>
        <dbReference type="ARBA" id="ARBA00022801"/>
    </source>
</evidence>
<dbReference type="OrthoDB" id="9799036at2"/>
<evidence type="ECO:0000313" key="4">
    <source>
        <dbReference type="Proteomes" id="UP000257131"/>
    </source>
</evidence>
<dbReference type="RefSeq" id="WP_115979447.1">
    <property type="nucleotide sequence ID" value="NZ_QOHR01000009.1"/>
</dbReference>
<dbReference type="AlphaFoldDB" id="A0A3D9BTG4"/>
<dbReference type="EMBL" id="QOHR01000009">
    <property type="protein sequence ID" value="REC56814.1"/>
    <property type="molecule type" value="Genomic_DNA"/>
</dbReference>
<dbReference type="GO" id="GO:0047617">
    <property type="term" value="F:fatty acyl-CoA hydrolase activity"/>
    <property type="evidence" value="ECO:0007669"/>
    <property type="project" value="TreeGrafter"/>
</dbReference>
<gene>
    <name evidence="3" type="ORF">DRV84_08435</name>
</gene>
<organism evidence="3 4">
    <name type="scientific">Rhodosalinus sediminis</name>
    <dbReference type="NCBI Taxonomy" id="1940533"/>
    <lineage>
        <taxon>Bacteria</taxon>
        <taxon>Pseudomonadati</taxon>
        <taxon>Pseudomonadota</taxon>
        <taxon>Alphaproteobacteria</taxon>
        <taxon>Rhodobacterales</taxon>
        <taxon>Paracoccaceae</taxon>
        <taxon>Rhodosalinus</taxon>
    </lineage>
</organism>
<dbReference type="InterPro" id="IPR050563">
    <property type="entry name" value="4-hydroxybenzoyl-CoA_TE"/>
</dbReference>
<sequence length="145" mass="15585">MPDRTPPGARADYAAFRTLPTRWADNDAYGHLNNIVHYALFDTAVTLWQMEAGCFDLTGTEAKLLVVESGCRYHAEAGFPDTIHAGLRLGRLGRSSWTTEIGLFRNDEAIAFAEGFFAQVQVGAASGQPVALDAAARAALEGLAI</sequence>
<proteinExistence type="inferred from homology"/>